<gene>
    <name evidence="2" type="ORF">JET14_05970</name>
</gene>
<protein>
    <submittedName>
        <fullName evidence="2">Bifunctional DNA primase/polymerase</fullName>
    </submittedName>
</protein>
<dbReference type="KEGG" id="mlut:JET14_05970"/>
<dbReference type="AlphaFoldDB" id="A0A7T7KNA0"/>
<feature type="domain" description="DNA primase/polymerase bifunctional N-terminal" evidence="1">
    <location>
        <begin position="13"/>
        <end position="184"/>
    </location>
</feature>
<dbReference type="InterPro" id="IPR025048">
    <property type="entry name" value="DUF3987"/>
</dbReference>
<dbReference type="SUPFAM" id="SSF56747">
    <property type="entry name" value="Prim-pol domain"/>
    <property type="match status" value="1"/>
</dbReference>
<dbReference type="Pfam" id="PF13148">
    <property type="entry name" value="DUF3987"/>
    <property type="match status" value="1"/>
</dbReference>
<dbReference type="SMART" id="SM00943">
    <property type="entry name" value="Prim-Pol"/>
    <property type="match status" value="1"/>
</dbReference>
<dbReference type="InterPro" id="IPR015330">
    <property type="entry name" value="DNA_primase/pol_bifunc_N"/>
</dbReference>
<dbReference type="EMBL" id="CP066786">
    <property type="protein sequence ID" value="QQM31714.1"/>
    <property type="molecule type" value="Genomic_DNA"/>
</dbReference>
<dbReference type="CDD" id="cd04859">
    <property type="entry name" value="Prim_Pol"/>
    <property type="match status" value="1"/>
</dbReference>
<dbReference type="Pfam" id="PF09250">
    <property type="entry name" value="Prim-Pol"/>
    <property type="match status" value="1"/>
</dbReference>
<name>A0A7T7KNA0_9HYPH</name>
<evidence type="ECO:0000313" key="3">
    <source>
        <dbReference type="Proteomes" id="UP000596083"/>
    </source>
</evidence>
<evidence type="ECO:0000259" key="1">
    <source>
        <dbReference type="SMART" id="SM00943"/>
    </source>
</evidence>
<organism evidence="2 3">
    <name type="scientific">Martelella lutilitoris</name>
    <dbReference type="NCBI Taxonomy" id="2583532"/>
    <lineage>
        <taxon>Bacteria</taxon>
        <taxon>Pseudomonadati</taxon>
        <taxon>Pseudomonadota</taxon>
        <taxon>Alphaproteobacteria</taxon>
        <taxon>Hyphomicrobiales</taxon>
        <taxon>Aurantimonadaceae</taxon>
        <taxon>Martelella</taxon>
    </lineage>
</organism>
<dbReference type="Proteomes" id="UP000596083">
    <property type="component" value="Chromosome"/>
</dbReference>
<sequence length="748" mass="81072">MTVTDATRNADTALELAAAGFYVFPCHSGGEKVKQPMPGVFWRKQSSIDEAVIRRWWSRWPDAAIGMDLAKCGLVVIDADRHELDKDGVEAFGAIMSDHGFDPDSAPLVATPSRGNHHFFRQPPSKEFGNADSALYRERKLRDMGINVRGAGGYVVAPGTVLKDGSFYELWGSLEDIPVLPAWLAAILEKELDEKQAERMPVQRSEIMDSRVKAYVDAAIEAETARVRSAGKGGRNNTLNEAAFSLGQLVGAGHVGEAEIFALLMNAAMDCGLGQAESRKTILSGLKAGAKVPRQIADIDRPDDGANAEAAQRLIEHHDGTLTDADTGEVIDDGTGLQEGGDWSHPGGLIEDIADWIVETSPLPNRKLALAAAISFVSLVCSRHRETPGFSGGLQLFTICTGQTGIGKDWPMKAIDRLAVEAGLKELVRSGKITTSLALEKEVEKVAAQLIVADEVGRRIFGKAGSKRAGTYETAMIDTLLELWSSSPVTFFRTTSRVTGEAAVIEGPAVSIFGVSTHRDFYSSLGRSAIDNGMINRLLIIEADRRSALRSIDGSAARTPPTHIIEAIDALKPAFGSLNGGVQAYRVPEGVKTRPVPWGQEAAREAWNTFRDEMLVLADQNEETAPFVSRAAEMALRLACVHALSRLGPDGVIMMASVEWAINVVRESVRNAVQGANEYIVASDFQEHVRRVEKIIRSKGRMPKSVIARRIGGAFDNRVLESVLSSLVLAGKIEREERSRGDAYVWRG</sequence>
<evidence type="ECO:0000313" key="2">
    <source>
        <dbReference type="EMBL" id="QQM31714.1"/>
    </source>
</evidence>
<accession>A0A7T7KNA0</accession>
<reference evidence="2 3" key="1">
    <citation type="submission" date="2020-12" db="EMBL/GenBank/DDBJ databases">
        <authorList>
            <person name="Zheng R.K."/>
            <person name="Sun C.M."/>
        </authorList>
    </citation>
    <scope>NUCLEOTIDE SEQUENCE [LARGE SCALE GENOMIC DNA]</scope>
    <source>
        <strain evidence="2 3">ZRK001</strain>
    </source>
</reference>
<proteinExistence type="predicted"/>